<dbReference type="RefSeq" id="WP_111539009.1">
    <property type="nucleotide sequence ID" value="NZ_QKZL01000035.1"/>
</dbReference>
<feature type="transmembrane region" description="Helical" evidence="1">
    <location>
        <begin position="42"/>
        <end position="62"/>
    </location>
</feature>
<keyword evidence="1" id="KW-0472">Membrane</keyword>
<gene>
    <name evidence="3" type="ORF">LX81_04024</name>
</gene>
<feature type="transmembrane region" description="Helical" evidence="1">
    <location>
        <begin position="104"/>
        <end position="122"/>
    </location>
</feature>
<organism evidence="3 4">
    <name type="scientific">Palleronia aestuarii</name>
    <dbReference type="NCBI Taxonomy" id="568105"/>
    <lineage>
        <taxon>Bacteria</taxon>
        <taxon>Pseudomonadati</taxon>
        <taxon>Pseudomonadota</taxon>
        <taxon>Alphaproteobacteria</taxon>
        <taxon>Rhodobacterales</taxon>
        <taxon>Roseobacteraceae</taxon>
        <taxon>Palleronia</taxon>
    </lineage>
</organism>
<reference evidence="3 4" key="1">
    <citation type="submission" date="2018-06" db="EMBL/GenBank/DDBJ databases">
        <title>Genomic Encyclopedia of Archaeal and Bacterial Type Strains, Phase II (KMG-II): from individual species to whole genera.</title>
        <authorList>
            <person name="Goeker M."/>
        </authorList>
    </citation>
    <scope>NUCLEOTIDE SEQUENCE [LARGE SCALE GENOMIC DNA]</scope>
    <source>
        <strain evidence="3 4">DSM 22009</strain>
    </source>
</reference>
<dbReference type="Proteomes" id="UP000248916">
    <property type="component" value="Unassembled WGS sequence"/>
</dbReference>
<evidence type="ECO:0000313" key="3">
    <source>
        <dbReference type="EMBL" id="PZX11207.1"/>
    </source>
</evidence>
<sequence>MDLKGRFTRGGIVFPLALIVVTTIYLAAAFDIRTQFSAAGDIGPQTIPVLTATLMYVALLVVLIQEIRNPPDGEDEENSGSLLRPALVVLATAGYIALFRPLGYSLSTLFFVAALFLVFEFETRRPVRFALYALAVTAVFYGLFALVFGVRLPTLTEGLF</sequence>
<keyword evidence="4" id="KW-1185">Reference proteome</keyword>
<accession>A0A2W7MYK1</accession>
<dbReference type="Pfam" id="PF07331">
    <property type="entry name" value="TctB"/>
    <property type="match status" value="1"/>
</dbReference>
<dbReference type="EMBL" id="QKZL01000035">
    <property type="protein sequence ID" value="PZX11207.1"/>
    <property type="molecule type" value="Genomic_DNA"/>
</dbReference>
<evidence type="ECO:0000259" key="2">
    <source>
        <dbReference type="Pfam" id="PF07331"/>
    </source>
</evidence>
<feature type="transmembrane region" description="Helical" evidence="1">
    <location>
        <begin position="12"/>
        <end position="30"/>
    </location>
</feature>
<protein>
    <submittedName>
        <fullName evidence="3">Tripartite tricarboxylate transporter TctB family protein</fullName>
    </submittedName>
</protein>
<dbReference type="InterPro" id="IPR009936">
    <property type="entry name" value="DUF1468"/>
</dbReference>
<keyword evidence="1" id="KW-0812">Transmembrane</keyword>
<proteinExistence type="predicted"/>
<evidence type="ECO:0000256" key="1">
    <source>
        <dbReference type="SAM" id="Phobius"/>
    </source>
</evidence>
<dbReference type="AlphaFoldDB" id="A0A2W7MYK1"/>
<comment type="caution">
    <text evidence="3">The sequence shown here is derived from an EMBL/GenBank/DDBJ whole genome shotgun (WGS) entry which is preliminary data.</text>
</comment>
<keyword evidence="1" id="KW-1133">Transmembrane helix</keyword>
<feature type="transmembrane region" description="Helical" evidence="1">
    <location>
        <begin position="129"/>
        <end position="150"/>
    </location>
</feature>
<evidence type="ECO:0000313" key="4">
    <source>
        <dbReference type="Proteomes" id="UP000248916"/>
    </source>
</evidence>
<dbReference type="OrthoDB" id="7347787at2"/>
<feature type="domain" description="DUF1468" evidence="2">
    <location>
        <begin position="13"/>
        <end position="153"/>
    </location>
</feature>
<name>A0A2W7MYK1_9RHOB</name>